<dbReference type="AlphaFoldDB" id="A0A1I0PDJ8"/>
<dbReference type="OrthoDB" id="25353at2"/>
<sequence length="87" mass="9928">MGRKTKCTAEENINTMDMNGELLLTIMSSLVHQEVESLSPNVKLGLKHLKNDLVLDLHKSIDKRTILESNIGEQKNISKRMARLRKK</sequence>
<reference evidence="1 2" key="1">
    <citation type="submission" date="2016-10" db="EMBL/GenBank/DDBJ databases">
        <authorList>
            <person name="de Groot N.N."/>
        </authorList>
    </citation>
    <scope>NUCLEOTIDE SEQUENCE [LARGE SCALE GENOMIC DNA]</scope>
    <source>
        <strain evidence="1 2">DSM 9179</strain>
    </source>
</reference>
<dbReference type="STRING" id="99656.SAMN05421659_10512"/>
<name>A0A1I0PDJ8_9FIRM</name>
<protein>
    <submittedName>
        <fullName evidence="1">Uncharacterized protein</fullName>
    </submittedName>
</protein>
<dbReference type="Proteomes" id="UP000199701">
    <property type="component" value="Unassembled WGS sequence"/>
</dbReference>
<proteinExistence type="predicted"/>
<dbReference type="RefSeq" id="WP_092452257.1">
    <property type="nucleotide sequence ID" value="NZ_FOJI01000005.1"/>
</dbReference>
<keyword evidence="2" id="KW-1185">Reference proteome</keyword>
<dbReference type="EMBL" id="FOJI01000005">
    <property type="protein sequence ID" value="SEW12496.1"/>
    <property type="molecule type" value="Genomic_DNA"/>
</dbReference>
<organism evidence="1 2">
    <name type="scientific">[Clostridium] fimetarium</name>
    <dbReference type="NCBI Taxonomy" id="99656"/>
    <lineage>
        <taxon>Bacteria</taxon>
        <taxon>Bacillati</taxon>
        <taxon>Bacillota</taxon>
        <taxon>Clostridia</taxon>
        <taxon>Lachnospirales</taxon>
        <taxon>Lachnospiraceae</taxon>
    </lineage>
</organism>
<evidence type="ECO:0000313" key="2">
    <source>
        <dbReference type="Proteomes" id="UP000199701"/>
    </source>
</evidence>
<accession>A0A1I0PDJ8</accession>
<gene>
    <name evidence="1" type="ORF">SAMN05421659_10512</name>
</gene>
<evidence type="ECO:0000313" key="1">
    <source>
        <dbReference type="EMBL" id="SEW12496.1"/>
    </source>
</evidence>